<dbReference type="PANTHER" id="PTHR21301:SF10">
    <property type="entry name" value="REVERSE TRANSCRIPTASE DOMAIN-CONTAINING PROTEIN"/>
    <property type="match status" value="1"/>
</dbReference>
<gene>
    <name evidence="2" type="ORF">PLOB_00034132</name>
</gene>
<evidence type="ECO:0000313" key="2">
    <source>
        <dbReference type="EMBL" id="CAH3129015.1"/>
    </source>
</evidence>
<dbReference type="Pfam" id="PF26215">
    <property type="entry name" value="HTH_animal"/>
    <property type="match status" value="1"/>
</dbReference>
<dbReference type="InterPro" id="IPR000477">
    <property type="entry name" value="RT_dom"/>
</dbReference>
<name>A0ABN8P4E1_9CNID</name>
<accession>A0ABN8P4E1</accession>
<reference evidence="2 3" key="1">
    <citation type="submission" date="2022-05" db="EMBL/GenBank/DDBJ databases">
        <authorList>
            <consortium name="Genoscope - CEA"/>
            <person name="William W."/>
        </authorList>
    </citation>
    <scope>NUCLEOTIDE SEQUENCE [LARGE SCALE GENOMIC DNA]</scope>
</reference>
<organism evidence="2 3">
    <name type="scientific">Porites lobata</name>
    <dbReference type="NCBI Taxonomy" id="104759"/>
    <lineage>
        <taxon>Eukaryota</taxon>
        <taxon>Metazoa</taxon>
        <taxon>Cnidaria</taxon>
        <taxon>Anthozoa</taxon>
        <taxon>Hexacorallia</taxon>
        <taxon>Scleractinia</taxon>
        <taxon>Fungiina</taxon>
        <taxon>Poritidae</taxon>
        <taxon>Porites</taxon>
    </lineage>
</organism>
<comment type="caution">
    <text evidence="2">The sequence shown here is derived from an EMBL/GenBank/DDBJ whole genome shotgun (WGS) entry which is preliminary data.</text>
</comment>
<feature type="domain" description="Reverse transcriptase" evidence="1">
    <location>
        <begin position="93"/>
        <end position="329"/>
    </location>
</feature>
<dbReference type="PANTHER" id="PTHR21301">
    <property type="entry name" value="REVERSE TRANSCRIPTASE"/>
    <property type="match status" value="1"/>
</dbReference>
<dbReference type="PROSITE" id="PS50878">
    <property type="entry name" value="RT_POL"/>
    <property type="match status" value="1"/>
</dbReference>
<evidence type="ECO:0000259" key="1">
    <source>
        <dbReference type="PROSITE" id="PS50878"/>
    </source>
</evidence>
<feature type="non-terminal residue" evidence="2">
    <location>
        <position position="471"/>
    </location>
</feature>
<dbReference type="Pfam" id="PF00078">
    <property type="entry name" value="RVT_1"/>
    <property type="match status" value="1"/>
</dbReference>
<protein>
    <recommendedName>
        <fullName evidence="1">Reverse transcriptase domain-containing protein</fullName>
    </recommendedName>
</protein>
<keyword evidence="3" id="KW-1185">Reference proteome</keyword>
<dbReference type="InterPro" id="IPR058912">
    <property type="entry name" value="HTH_animal"/>
</dbReference>
<dbReference type="Proteomes" id="UP001159405">
    <property type="component" value="Unassembled WGS sequence"/>
</dbReference>
<sequence length="471" mass="54482">KAKNNLPPAEREALRALKRDTEINLKKADKGTTTVVMNTQDKIKEGQILLDNKDNYRPLASPMVTETNHKVKQLITDLHNGDHIDDMTKKWLCQTPNPPRIPEFYTLTKIHKPSPPSPVGRPIVSGCDGPTEKLSSFVDKLLQPIAQQQKSYLKDTTDFVNFIENTKVPVDVMLVSMDVTSLYTNIPQEEGIDTVCRAYEIFYRNEPPIPTQLLKRALRLILQENSFQFNGKNYLQTHGTAMGTKMAVAFSNIFMNKVETEILSRSLFKPLVWKRYIDDIFSLWTTNRARIEHFIEQANNHHPTIKFTAEISDKETTFLDTYIYKGERFERDAILDVRTHFKPTETFQYTYFASCHPQGVKKGFIKGEALRLLRTNSSELIFEEKITNFKAHLLQRGYPEDLINTTLSEVNFKDRKLALQQKPKTNQRILPFVTQYQPSVPNLKQILMKNWHLIEQQPLLSEIYKKPPLVS</sequence>
<feature type="non-terminal residue" evidence="2">
    <location>
        <position position="1"/>
    </location>
</feature>
<proteinExistence type="predicted"/>
<dbReference type="EMBL" id="CALNXK010000046">
    <property type="protein sequence ID" value="CAH3129015.1"/>
    <property type="molecule type" value="Genomic_DNA"/>
</dbReference>
<evidence type="ECO:0000313" key="3">
    <source>
        <dbReference type="Proteomes" id="UP001159405"/>
    </source>
</evidence>